<dbReference type="AlphaFoldDB" id="A0A1Y2FUU9"/>
<accession>A0A1Y2FUU9</accession>
<sequence length="269" mass="29209">MLRRALPRQSCFTKRTLALCHQARQASNASFQDPSATNTLDRANSSHYTAPLAKTVRNIKLFSLSSLTLSTLISPVFFVIESDLDVSVRAAMVGVAILTSGVSTAVVAWVLKPYVVAARVLGERAGWRAGTRVPEGLEEEALPMTMDQQDALVTGATPPPVSSASTATSTGKSEEMLLTMDEQDILTTSGIREKSTTAPQQQVEMTRLTLLGQRTTSIVDAGSLIRDRNGRMFANLKTQGGQDWFYVHETTGFWQTLAKNSRSVDEGQV</sequence>
<keyword evidence="1" id="KW-1133">Transmembrane helix</keyword>
<dbReference type="Proteomes" id="UP000193685">
    <property type="component" value="Unassembled WGS sequence"/>
</dbReference>
<evidence type="ECO:0000256" key="1">
    <source>
        <dbReference type="SAM" id="Phobius"/>
    </source>
</evidence>
<evidence type="ECO:0000313" key="3">
    <source>
        <dbReference type="Proteomes" id="UP000193685"/>
    </source>
</evidence>
<protein>
    <recommendedName>
        <fullName evidence="4">Transmembrane protein</fullName>
    </recommendedName>
</protein>
<dbReference type="PANTHER" id="PTHR13281">
    <property type="entry name" value="TRANSMEMBRANE PROTEIN 70, MITOCHONDRIAL"/>
    <property type="match status" value="1"/>
</dbReference>
<reference evidence="2 3" key="1">
    <citation type="submission" date="2016-07" db="EMBL/GenBank/DDBJ databases">
        <title>Pervasive Adenine N6-methylation of Active Genes in Fungi.</title>
        <authorList>
            <consortium name="DOE Joint Genome Institute"/>
            <person name="Mondo S.J."/>
            <person name="Dannebaum R.O."/>
            <person name="Kuo R.C."/>
            <person name="Labutti K."/>
            <person name="Haridas S."/>
            <person name="Kuo A."/>
            <person name="Salamov A."/>
            <person name="Ahrendt S.R."/>
            <person name="Lipzen A."/>
            <person name="Sullivan W."/>
            <person name="Andreopoulos W.B."/>
            <person name="Clum A."/>
            <person name="Lindquist E."/>
            <person name="Daum C."/>
            <person name="Ramamoorthy G.K."/>
            <person name="Gryganskyi A."/>
            <person name="Culley D."/>
            <person name="Magnuson J.K."/>
            <person name="James T.Y."/>
            <person name="O'Malley M.A."/>
            <person name="Stajich J.E."/>
            <person name="Spatafora J.W."/>
            <person name="Visel A."/>
            <person name="Grigoriev I.V."/>
        </authorList>
    </citation>
    <scope>NUCLEOTIDE SEQUENCE [LARGE SCALE GENOMIC DNA]</scope>
    <source>
        <strain evidence="2 3">12-1054</strain>
    </source>
</reference>
<name>A0A1Y2FUU9_PROLT</name>
<dbReference type="InterPro" id="IPR009724">
    <property type="entry name" value="TMEM70"/>
</dbReference>
<dbReference type="GeneID" id="63787510"/>
<dbReference type="GO" id="GO:0033615">
    <property type="term" value="P:mitochondrial proton-transporting ATP synthase complex assembly"/>
    <property type="evidence" value="ECO:0007669"/>
    <property type="project" value="TreeGrafter"/>
</dbReference>
<feature type="transmembrane region" description="Helical" evidence="1">
    <location>
        <begin position="86"/>
        <end position="111"/>
    </location>
</feature>
<comment type="caution">
    <text evidence="2">The sequence shown here is derived from an EMBL/GenBank/DDBJ whole genome shotgun (WGS) entry which is preliminary data.</text>
</comment>
<evidence type="ECO:0008006" key="4">
    <source>
        <dbReference type="Google" id="ProtNLM"/>
    </source>
</evidence>
<dbReference type="PANTHER" id="PTHR13281:SF0">
    <property type="entry name" value="TRANSMEMBRANE PROTEIN 70, MITOCHONDRIAL"/>
    <property type="match status" value="1"/>
</dbReference>
<gene>
    <name evidence="2" type="ORF">BCR37DRAFT_390777</name>
</gene>
<organism evidence="2 3">
    <name type="scientific">Protomyces lactucae-debilis</name>
    <dbReference type="NCBI Taxonomy" id="2754530"/>
    <lineage>
        <taxon>Eukaryota</taxon>
        <taxon>Fungi</taxon>
        <taxon>Dikarya</taxon>
        <taxon>Ascomycota</taxon>
        <taxon>Taphrinomycotina</taxon>
        <taxon>Taphrinomycetes</taxon>
        <taxon>Taphrinales</taxon>
        <taxon>Protomycetaceae</taxon>
        <taxon>Protomyces</taxon>
    </lineage>
</organism>
<keyword evidence="3" id="KW-1185">Reference proteome</keyword>
<evidence type="ECO:0000313" key="2">
    <source>
        <dbReference type="EMBL" id="ORY87064.1"/>
    </source>
</evidence>
<keyword evidence="1" id="KW-0472">Membrane</keyword>
<dbReference type="OrthoDB" id="5386199at2759"/>
<dbReference type="RefSeq" id="XP_040727920.1">
    <property type="nucleotide sequence ID" value="XM_040870911.1"/>
</dbReference>
<keyword evidence="1" id="KW-0812">Transmembrane</keyword>
<dbReference type="GO" id="GO:0031966">
    <property type="term" value="C:mitochondrial membrane"/>
    <property type="evidence" value="ECO:0007669"/>
    <property type="project" value="TreeGrafter"/>
</dbReference>
<dbReference type="EMBL" id="MCFI01000002">
    <property type="protein sequence ID" value="ORY87064.1"/>
    <property type="molecule type" value="Genomic_DNA"/>
</dbReference>
<proteinExistence type="predicted"/>
<feature type="transmembrane region" description="Helical" evidence="1">
    <location>
        <begin position="61"/>
        <end position="80"/>
    </location>
</feature>